<protein>
    <recommendedName>
        <fullName evidence="5">Sulfotransferase domain-containing protein</fullName>
    </recommendedName>
</protein>
<evidence type="ECO:0000259" key="5">
    <source>
        <dbReference type="Pfam" id="PF00685"/>
    </source>
</evidence>
<keyword evidence="2" id="KW-0325">Glycoprotein</keyword>
<feature type="binding site" evidence="3">
    <location>
        <position position="132"/>
    </location>
    <ligand>
        <name>3'-phosphoadenylyl sulfate</name>
        <dbReference type="ChEBI" id="CHEBI:58339"/>
    </ligand>
</feature>
<dbReference type="InterPro" id="IPR027417">
    <property type="entry name" value="P-loop_NTPase"/>
</dbReference>
<feature type="domain" description="Sulfotransferase" evidence="5">
    <location>
        <begin position="115"/>
        <end position="239"/>
    </location>
</feature>
<gene>
    <name evidence="6" type="ORF">DSPE1174_LOCUS6719</name>
</gene>
<evidence type="ECO:0000313" key="6">
    <source>
        <dbReference type="EMBL" id="CAD9391759.1"/>
    </source>
</evidence>
<sequence length="296" mass="33897">MPRSLRHPDQACPSTSNCLSPRRSKMCNEPAGTPVTAPSRRVLPTSLGDEPVYYKKELHYFMSQNLPYDIADYNRHWYPCMSHPRPIHFMEATPNYFDEESLVGMRAAYGHSHFRQLKFLLLVANPTKRVESYWNHGKLNNWGNELGTLWNETLESAMNTCMAKEPCAEPLGDALRRGHYINQLLPWLELAPANNFMVLTKNELLQNTASTLAYVMQFLGLPSKALGRLKSANRHSHLEQLLPGQSDYLDSVFQPSTCALLRTLEKHKIRAWAGMRRYNEDWIPVRTSCLLLNGPP</sequence>
<evidence type="ECO:0000256" key="4">
    <source>
        <dbReference type="SAM" id="MobiDB-lite"/>
    </source>
</evidence>
<evidence type="ECO:0000256" key="3">
    <source>
        <dbReference type="PIRSR" id="PIRSR637359-2"/>
    </source>
</evidence>
<dbReference type="InterPro" id="IPR037359">
    <property type="entry name" value="NST/OST"/>
</dbReference>
<reference evidence="6" key="1">
    <citation type="submission" date="2021-01" db="EMBL/GenBank/DDBJ databases">
        <authorList>
            <person name="Corre E."/>
            <person name="Pelletier E."/>
            <person name="Niang G."/>
            <person name="Scheremetjew M."/>
            <person name="Finn R."/>
            <person name="Kale V."/>
            <person name="Holt S."/>
            <person name="Cochrane G."/>
            <person name="Meng A."/>
            <person name="Brown T."/>
            <person name="Cohen L."/>
        </authorList>
    </citation>
    <scope>NUCLEOTIDE SEQUENCE</scope>
    <source>
        <strain evidence="6">CCMP1381</strain>
    </source>
</reference>
<name>A0A7S2BBP2_9STRA</name>
<accession>A0A7S2BBP2</accession>
<evidence type="ECO:0000256" key="2">
    <source>
        <dbReference type="ARBA" id="ARBA00023180"/>
    </source>
</evidence>
<dbReference type="PANTHER" id="PTHR10605:SF56">
    <property type="entry name" value="BIFUNCTIONAL HEPARAN SULFATE N-DEACETYLASE_N-SULFOTRANSFERASE"/>
    <property type="match status" value="1"/>
</dbReference>
<evidence type="ECO:0000256" key="1">
    <source>
        <dbReference type="ARBA" id="ARBA00022679"/>
    </source>
</evidence>
<organism evidence="6">
    <name type="scientific">Octactis speculum</name>
    <dbReference type="NCBI Taxonomy" id="3111310"/>
    <lineage>
        <taxon>Eukaryota</taxon>
        <taxon>Sar</taxon>
        <taxon>Stramenopiles</taxon>
        <taxon>Ochrophyta</taxon>
        <taxon>Dictyochophyceae</taxon>
        <taxon>Dictyochales</taxon>
        <taxon>Dictyochaceae</taxon>
        <taxon>Octactis</taxon>
    </lineage>
</organism>
<proteinExistence type="predicted"/>
<dbReference type="SUPFAM" id="SSF52540">
    <property type="entry name" value="P-loop containing nucleoside triphosphate hydrolases"/>
    <property type="match status" value="1"/>
</dbReference>
<feature type="region of interest" description="Disordered" evidence="4">
    <location>
        <begin position="1"/>
        <end position="34"/>
    </location>
</feature>
<dbReference type="Pfam" id="PF00685">
    <property type="entry name" value="Sulfotransfer_1"/>
    <property type="match status" value="1"/>
</dbReference>
<dbReference type="GO" id="GO:0008146">
    <property type="term" value="F:sulfotransferase activity"/>
    <property type="evidence" value="ECO:0007669"/>
    <property type="project" value="InterPro"/>
</dbReference>
<dbReference type="InterPro" id="IPR000863">
    <property type="entry name" value="Sulfotransferase_dom"/>
</dbReference>
<dbReference type="AlphaFoldDB" id="A0A7S2BBP2"/>
<dbReference type="PANTHER" id="PTHR10605">
    <property type="entry name" value="HEPARAN SULFATE SULFOTRANSFERASE"/>
    <property type="match status" value="1"/>
</dbReference>
<dbReference type="Gene3D" id="3.40.50.300">
    <property type="entry name" value="P-loop containing nucleotide triphosphate hydrolases"/>
    <property type="match status" value="1"/>
</dbReference>
<dbReference type="EMBL" id="HBGS01012767">
    <property type="protein sequence ID" value="CAD9391759.1"/>
    <property type="molecule type" value="Transcribed_RNA"/>
</dbReference>
<keyword evidence="1" id="KW-0808">Transferase</keyword>